<feature type="signal peptide" evidence="3">
    <location>
        <begin position="1"/>
        <end position="19"/>
    </location>
</feature>
<dbReference type="InterPro" id="IPR001368">
    <property type="entry name" value="TNFR/NGFR_Cys_rich_reg"/>
</dbReference>
<dbReference type="PROSITE" id="PS50050">
    <property type="entry name" value="TNFR_NGFR_2"/>
    <property type="match status" value="1"/>
</dbReference>
<evidence type="ECO:0000313" key="6">
    <source>
        <dbReference type="Proteomes" id="UP001303046"/>
    </source>
</evidence>
<evidence type="ECO:0000256" key="3">
    <source>
        <dbReference type="SAM" id="SignalP"/>
    </source>
</evidence>
<comment type="caution">
    <text evidence="1">Lacks conserved residue(s) required for the propagation of feature annotation.</text>
</comment>
<evidence type="ECO:0000313" key="5">
    <source>
        <dbReference type="EMBL" id="KAK6766979.1"/>
    </source>
</evidence>
<feature type="domain" description="TNFR-Cys" evidence="4">
    <location>
        <begin position="28"/>
        <end position="66"/>
    </location>
</feature>
<name>A0ABR1EWH8_NECAM</name>
<keyword evidence="2" id="KW-0472">Membrane</keyword>
<evidence type="ECO:0000256" key="2">
    <source>
        <dbReference type="SAM" id="Phobius"/>
    </source>
</evidence>
<accession>A0ABR1EWH8</accession>
<keyword evidence="1" id="KW-1015">Disulfide bond</keyword>
<evidence type="ECO:0000256" key="1">
    <source>
        <dbReference type="PROSITE-ProRule" id="PRU00206"/>
    </source>
</evidence>
<keyword evidence="6" id="KW-1185">Reference proteome</keyword>
<organism evidence="5 6">
    <name type="scientific">Necator americanus</name>
    <name type="common">Human hookworm</name>
    <dbReference type="NCBI Taxonomy" id="51031"/>
    <lineage>
        <taxon>Eukaryota</taxon>
        <taxon>Metazoa</taxon>
        <taxon>Ecdysozoa</taxon>
        <taxon>Nematoda</taxon>
        <taxon>Chromadorea</taxon>
        <taxon>Rhabditida</taxon>
        <taxon>Rhabditina</taxon>
        <taxon>Rhabditomorpha</taxon>
        <taxon>Strongyloidea</taxon>
        <taxon>Ancylostomatidae</taxon>
        <taxon>Bunostominae</taxon>
        <taxon>Necator</taxon>
    </lineage>
</organism>
<protein>
    <recommendedName>
        <fullName evidence="4">TNFR-Cys domain-containing protein</fullName>
    </recommendedName>
</protein>
<gene>
    <name evidence="5" type="primary">Necator_chrX.g26486</name>
    <name evidence="5" type="ORF">RB195_026319</name>
</gene>
<reference evidence="5 6" key="1">
    <citation type="submission" date="2023-08" db="EMBL/GenBank/DDBJ databases">
        <title>A Necator americanus chromosomal reference genome.</title>
        <authorList>
            <person name="Ilik V."/>
            <person name="Petrzelkova K.J."/>
            <person name="Pardy F."/>
            <person name="Fuh T."/>
            <person name="Niatou-Singa F.S."/>
            <person name="Gouil Q."/>
            <person name="Baker L."/>
            <person name="Ritchie M.E."/>
            <person name="Jex A.R."/>
            <person name="Gazzola D."/>
            <person name="Li H."/>
            <person name="Toshio Fujiwara R."/>
            <person name="Zhan B."/>
            <person name="Aroian R.V."/>
            <person name="Pafco B."/>
            <person name="Schwarz E.M."/>
        </authorList>
    </citation>
    <scope>NUCLEOTIDE SEQUENCE [LARGE SCALE GENOMIC DNA]</scope>
    <source>
        <strain evidence="5 6">Aroian</strain>
        <tissue evidence="5">Whole animal</tissue>
    </source>
</reference>
<feature type="disulfide bond" evidence="1">
    <location>
        <begin position="45"/>
        <end position="58"/>
    </location>
</feature>
<keyword evidence="2" id="KW-1133">Transmembrane helix</keyword>
<dbReference type="EMBL" id="JAVFWL010000006">
    <property type="protein sequence ID" value="KAK6766979.1"/>
    <property type="molecule type" value="Genomic_DNA"/>
</dbReference>
<keyword evidence="2" id="KW-0812">Transmembrane</keyword>
<dbReference type="Proteomes" id="UP001303046">
    <property type="component" value="Unassembled WGS sequence"/>
</dbReference>
<proteinExistence type="predicted"/>
<dbReference type="PROSITE" id="PS00652">
    <property type="entry name" value="TNFR_NGFR_1"/>
    <property type="match status" value="1"/>
</dbReference>
<feature type="repeat" description="TNFR-Cys" evidence="1">
    <location>
        <begin position="28"/>
        <end position="66"/>
    </location>
</feature>
<feature type="chain" id="PRO_5047521537" description="TNFR-Cys domain-containing protein" evidence="3">
    <location>
        <begin position="20"/>
        <end position="343"/>
    </location>
</feature>
<feature type="transmembrane region" description="Helical" evidence="2">
    <location>
        <begin position="277"/>
        <end position="297"/>
    </location>
</feature>
<sequence>MWAMTILFVASATADLISAGDIDGPLRFCREGEFFKEKGQTCEPCTECRDLLYERESCSLFKDAICGWCGSKTPVKNSDFYRKCIGKNRVIFNGKKFKREFGMRAVKKILEEEEKKFSEELGGMRHTVVFEVVETAERLDMQRLPPLPSDVDYDEEIIDKYQLPSLKIFEDSHNNDDINPQMHDFAPISGDEFLSDGKPVLKGEIEKEIAQDGVRAVDINEARIDQEDDSDEELLNTNTGRVNIVAIAVRKTATLDDFDEDDDSQTTSSHTSVCNTFRYIGLYGYALCFIVLAAVILKRCSKPTHRIPLMNFTEEQCAMMYRCAHQMKKSKEMAAYDNDVAYV</sequence>
<comment type="caution">
    <text evidence="5">The sequence shown here is derived from an EMBL/GenBank/DDBJ whole genome shotgun (WGS) entry which is preliminary data.</text>
</comment>
<feature type="disulfide bond" evidence="1">
    <location>
        <begin position="48"/>
        <end position="66"/>
    </location>
</feature>
<dbReference type="SMART" id="SM00208">
    <property type="entry name" value="TNFR"/>
    <property type="match status" value="1"/>
</dbReference>
<keyword evidence="3" id="KW-0732">Signal</keyword>
<evidence type="ECO:0000259" key="4">
    <source>
        <dbReference type="PROSITE" id="PS50050"/>
    </source>
</evidence>